<dbReference type="SUPFAM" id="SSF48230">
    <property type="entry name" value="Chondroitin AC/alginate lyase"/>
    <property type="match status" value="1"/>
</dbReference>
<dbReference type="GO" id="GO:0042597">
    <property type="term" value="C:periplasmic space"/>
    <property type="evidence" value="ECO:0007669"/>
    <property type="project" value="InterPro"/>
</dbReference>
<dbReference type="InterPro" id="IPR008929">
    <property type="entry name" value="Chondroitin_lyas"/>
</dbReference>
<evidence type="ECO:0000256" key="1">
    <source>
        <dbReference type="ARBA" id="ARBA00022729"/>
    </source>
</evidence>
<keyword evidence="2" id="KW-0456">Lyase</keyword>
<dbReference type="InParanoid" id="A0A0C2RUM1"/>
<accession>A0A0C2RUM1</accession>
<evidence type="ECO:0000313" key="4">
    <source>
        <dbReference type="EMBL" id="KIL53930.1"/>
    </source>
</evidence>
<name>A0A0C2RUM1_AMAMK</name>
<dbReference type="InterPro" id="IPR008397">
    <property type="entry name" value="Alginate_lyase_dom"/>
</dbReference>
<dbReference type="Gene3D" id="1.50.10.100">
    <property type="entry name" value="Chondroitin AC/alginate lyase"/>
    <property type="match status" value="1"/>
</dbReference>
<protein>
    <recommendedName>
        <fullName evidence="3">Alginate lyase domain-containing protein</fullName>
    </recommendedName>
</protein>
<dbReference type="Pfam" id="PF05426">
    <property type="entry name" value="Alginate_lyase"/>
    <property type="match status" value="1"/>
</dbReference>
<dbReference type="OrthoDB" id="63533at2759"/>
<gene>
    <name evidence="4" type="ORF">M378DRAFT_972432</name>
</gene>
<reference evidence="4 5" key="1">
    <citation type="submission" date="2014-04" db="EMBL/GenBank/DDBJ databases">
        <title>Evolutionary Origins and Diversification of the Mycorrhizal Mutualists.</title>
        <authorList>
            <consortium name="DOE Joint Genome Institute"/>
            <consortium name="Mycorrhizal Genomics Consortium"/>
            <person name="Kohler A."/>
            <person name="Kuo A."/>
            <person name="Nagy L.G."/>
            <person name="Floudas D."/>
            <person name="Copeland A."/>
            <person name="Barry K.W."/>
            <person name="Cichocki N."/>
            <person name="Veneault-Fourrey C."/>
            <person name="LaButti K."/>
            <person name="Lindquist E.A."/>
            <person name="Lipzen A."/>
            <person name="Lundell T."/>
            <person name="Morin E."/>
            <person name="Murat C."/>
            <person name="Riley R."/>
            <person name="Ohm R."/>
            <person name="Sun H."/>
            <person name="Tunlid A."/>
            <person name="Henrissat B."/>
            <person name="Grigoriev I.V."/>
            <person name="Hibbett D.S."/>
            <person name="Martin F."/>
        </authorList>
    </citation>
    <scope>NUCLEOTIDE SEQUENCE [LARGE SCALE GENOMIC DNA]</scope>
    <source>
        <strain evidence="4 5">Koide BX008</strain>
    </source>
</reference>
<dbReference type="HOGENOM" id="CLU_980660_0_0_1"/>
<organism evidence="4 5">
    <name type="scientific">Amanita muscaria (strain Koide BX008)</name>
    <dbReference type="NCBI Taxonomy" id="946122"/>
    <lineage>
        <taxon>Eukaryota</taxon>
        <taxon>Fungi</taxon>
        <taxon>Dikarya</taxon>
        <taxon>Basidiomycota</taxon>
        <taxon>Agaricomycotina</taxon>
        <taxon>Agaricomycetes</taxon>
        <taxon>Agaricomycetidae</taxon>
        <taxon>Agaricales</taxon>
        <taxon>Pluteineae</taxon>
        <taxon>Amanitaceae</taxon>
        <taxon>Amanita</taxon>
    </lineage>
</organism>
<keyword evidence="5" id="KW-1185">Reference proteome</keyword>
<keyword evidence="1" id="KW-0732">Signal</keyword>
<dbReference type="GO" id="GO:0016829">
    <property type="term" value="F:lyase activity"/>
    <property type="evidence" value="ECO:0007669"/>
    <property type="project" value="UniProtKB-KW"/>
</dbReference>
<dbReference type="STRING" id="946122.A0A0C2RUM1"/>
<feature type="domain" description="Alginate lyase" evidence="3">
    <location>
        <begin position="1"/>
        <end position="181"/>
    </location>
</feature>
<evidence type="ECO:0000313" key="5">
    <source>
        <dbReference type="Proteomes" id="UP000054549"/>
    </source>
</evidence>
<dbReference type="EMBL" id="KN819114">
    <property type="protein sequence ID" value="KIL53930.1"/>
    <property type="molecule type" value="Genomic_DNA"/>
</dbReference>
<sequence length="260" mass="28824">MNPNMNFGQMVRGPGPQGRIGEFAGILDMRGIVNVVNACKICMRLVSTPRINAVFDGYRNWLSLYAAWLRDSDIGKAVATRPNNHGTFYAAQLAAAEMMVGDTTGAANTVAKFFKDLFPEQLARSGEQPCEAVRTRPLHYRCFNLEALIAIAKIGDQLGMDFWRLQSKYGATIQNAVHYVMGVNPNGENADPCFAHVAAAAAVYGDPDGRYAGFLQEHNRGYKSEPFYFNNQPEAVGQRRTKQQVRSAEEMLESIKFECP</sequence>
<proteinExistence type="predicted"/>
<feature type="non-terminal residue" evidence="4">
    <location>
        <position position="260"/>
    </location>
</feature>
<evidence type="ECO:0000256" key="2">
    <source>
        <dbReference type="ARBA" id="ARBA00023239"/>
    </source>
</evidence>
<evidence type="ECO:0000259" key="3">
    <source>
        <dbReference type="Pfam" id="PF05426"/>
    </source>
</evidence>
<dbReference type="Proteomes" id="UP000054549">
    <property type="component" value="Unassembled WGS sequence"/>
</dbReference>
<dbReference type="AlphaFoldDB" id="A0A0C2RUM1"/>